<keyword evidence="2" id="KW-1185">Reference proteome</keyword>
<comment type="caution">
    <text evidence="1">The sequence shown here is derived from an EMBL/GenBank/DDBJ whole genome shotgun (WGS) entry which is preliminary data.</text>
</comment>
<evidence type="ECO:0000313" key="2">
    <source>
        <dbReference type="Proteomes" id="UP000248066"/>
    </source>
</evidence>
<accession>A0A2W0HML4</accession>
<name>A0A2W0HML4_9BACI</name>
<proteinExistence type="predicted"/>
<evidence type="ECO:0000313" key="1">
    <source>
        <dbReference type="EMBL" id="PYZ98119.1"/>
    </source>
</evidence>
<sequence length="70" mass="8047">MTPAKRVCFIIKLLIASTQRAPKDMLAEEEAGIIPDKTEARPAESVHLQRFKQNLSENIFFISNRFLIFI</sequence>
<organism evidence="1 2">
    <name type="scientific">Alteribacter lacisalsi</name>
    <dbReference type="NCBI Taxonomy" id="2045244"/>
    <lineage>
        <taxon>Bacteria</taxon>
        <taxon>Bacillati</taxon>
        <taxon>Bacillota</taxon>
        <taxon>Bacilli</taxon>
        <taxon>Bacillales</taxon>
        <taxon>Bacillaceae</taxon>
        <taxon>Alteribacter</taxon>
    </lineage>
</organism>
<dbReference type="Proteomes" id="UP000248066">
    <property type="component" value="Unassembled WGS sequence"/>
</dbReference>
<reference evidence="1 2" key="1">
    <citation type="submission" date="2017-10" db="EMBL/GenBank/DDBJ databases">
        <title>Bacillus sp. nov., a halophilic bacterium isolated from a Yangshapao Lake.</title>
        <authorList>
            <person name="Wang H."/>
        </authorList>
    </citation>
    <scope>NUCLEOTIDE SEQUENCE [LARGE SCALE GENOMIC DNA]</scope>
    <source>
        <strain evidence="1 2">YSP-3</strain>
    </source>
</reference>
<gene>
    <name evidence="1" type="ORF">CR205_05855</name>
</gene>
<dbReference type="EMBL" id="PDOF01000001">
    <property type="protein sequence ID" value="PYZ98119.1"/>
    <property type="molecule type" value="Genomic_DNA"/>
</dbReference>
<protein>
    <submittedName>
        <fullName evidence="1">Uncharacterized protein</fullName>
    </submittedName>
</protein>
<dbReference type="AlphaFoldDB" id="A0A2W0HML4"/>